<feature type="region of interest" description="Disordered" evidence="2">
    <location>
        <begin position="192"/>
        <end position="261"/>
    </location>
</feature>
<keyword evidence="4" id="KW-1185">Reference proteome</keyword>
<evidence type="ECO:0000256" key="1">
    <source>
        <dbReference type="ARBA" id="ARBA00007274"/>
    </source>
</evidence>
<dbReference type="SUPFAM" id="SSF51161">
    <property type="entry name" value="Trimeric LpxA-like enzymes"/>
    <property type="match status" value="1"/>
</dbReference>
<dbReference type="InterPro" id="IPR011004">
    <property type="entry name" value="Trimer_LpxA-like_sf"/>
</dbReference>
<feature type="compositionally biased region" description="Acidic residues" evidence="2">
    <location>
        <begin position="228"/>
        <end position="241"/>
    </location>
</feature>
<dbReference type="Proteomes" id="UP000315037">
    <property type="component" value="Unassembled WGS sequence"/>
</dbReference>
<accession>A0A506ULW9</accession>
<name>A0A506ULW9_9PROT</name>
<evidence type="ECO:0000313" key="4">
    <source>
        <dbReference type="Proteomes" id="UP000315037"/>
    </source>
</evidence>
<dbReference type="GO" id="GO:0016746">
    <property type="term" value="F:acyltransferase activity"/>
    <property type="evidence" value="ECO:0007669"/>
    <property type="project" value="UniProtKB-KW"/>
</dbReference>
<dbReference type="CDD" id="cd04647">
    <property type="entry name" value="LbH_MAT_like"/>
    <property type="match status" value="1"/>
</dbReference>
<dbReference type="Gene3D" id="2.160.10.10">
    <property type="entry name" value="Hexapeptide repeat proteins"/>
    <property type="match status" value="1"/>
</dbReference>
<dbReference type="InterPro" id="IPR050179">
    <property type="entry name" value="Trans_hexapeptide_repeat"/>
</dbReference>
<dbReference type="AlphaFoldDB" id="A0A506ULW9"/>
<gene>
    <name evidence="3" type="ORF">E3202_07550</name>
</gene>
<evidence type="ECO:0000313" key="3">
    <source>
        <dbReference type="EMBL" id="TPW34337.1"/>
    </source>
</evidence>
<dbReference type="PANTHER" id="PTHR43300">
    <property type="entry name" value="ACETYLTRANSFERASE"/>
    <property type="match status" value="1"/>
</dbReference>
<dbReference type="RefSeq" id="WP_165598868.1">
    <property type="nucleotide sequence ID" value="NZ_SORY01000001.1"/>
</dbReference>
<evidence type="ECO:0000256" key="2">
    <source>
        <dbReference type="SAM" id="MobiDB-lite"/>
    </source>
</evidence>
<keyword evidence="3" id="KW-0808">Transferase</keyword>
<keyword evidence="3" id="KW-0012">Acyltransferase</keyword>
<organism evidence="3 4">
    <name type="scientific">Oecophyllibacter saccharovorans</name>
    <dbReference type="NCBI Taxonomy" id="2558360"/>
    <lineage>
        <taxon>Bacteria</taxon>
        <taxon>Pseudomonadati</taxon>
        <taxon>Pseudomonadota</taxon>
        <taxon>Alphaproteobacteria</taxon>
        <taxon>Acetobacterales</taxon>
        <taxon>Acetobacteraceae</taxon>
        <taxon>Oecophyllibacter</taxon>
    </lineage>
</organism>
<sequence length="261" mass="28235">MTDYDRKYRRWRKGRLDCLAWDYFAQATPEERRQQGLFQKVLKKHAGARFDGDCFVSEKAEIYTDRLVLGPKSFVCGGAIIRHNFEAGEDCCIGSYCHIAGKVKLGSFVMMGGGSCIFGFNHGMEPDSIMGKQPCHEEGVVIGNDCWIGANATIVDGVTLGDHCIVAAGAVVTRSFPDWSVIGGVPARLIKRRRPEGTPSFMGGSPEKEEPADPAPEPTDSADIPVEVAEEGSEEEPEGADENPGSSVSDRGDLSAEETAD</sequence>
<comment type="similarity">
    <text evidence="1">Belongs to the transferase hexapeptide repeat family.</text>
</comment>
<comment type="caution">
    <text evidence="3">The sequence shown here is derived from an EMBL/GenBank/DDBJ whole genome shotgun (WGS) entry which is preliminary data.</text>
</comment>
<dbReference type="InterPro" id="IPR001451">
    <property type="entry name" value="Hexapep"/>
</dbReference>
<protein>
    <submittedName>
        <fullName evidence="3">Acyltransferase</fullName>
    </submittedName>
</protein>
<dbReference type="EMBL" id="SORZ01000002">
    <property type="protein sequence ID" value="TPW34337.1"/>
    <property type="molecule type" value="Genomic_DNA"/>
</dbReference>
<dbReference type="Pfam" id="PF00132">
    <property type="entry name" value="Hexapep"/>
    <property type="match status" value="1"/>
</dbReference>
<feature type="compositionally biased region" description="Low complexity" evidence="2">
    <location>
        <begin position="218"/>
        <end position="227"/>
    </location>
</feature>
<reference evidence="3 4" key="1">
    <citation type="submission" date="2019-03" db="EMBL/GenBank/DDBJ databases">
        <title>The complete genome sequence of Neokomagataea sp. Jb2 NBRC113641.</title>
        <authorList>
            <person name="Chua K.-O."/>
            <person name="Chan K.-G."/>
            <person name="See-Too W.-S."/>
        </authorList>
    </citation>
    <scope>NUCLEOTIDE SEQUENCE [LARGE SCALE GENOMIC DNA]</scope>
    <source>
        <strain evidence="3 4">Jb2</strain>
    </source>
</reference>
<proteinExistence type="inferred from homology"/>
<dbReference type="PANTHER" id="PTHR43300:SF7">
    <property type="entry name" value="UDP-N-ACETYLBACILLOSAMINE N-ACETYLTRANSFERASE"/>
    <property type="match status" value="1"/>
</dbReference>